<dbReference type="EMBL" id="PP357458">
    <property type="protein sequence ID" value="WWT40988.1"/>
    <property type="molecule type" value="Genomic_DNA"/>
</dbReference>
<protein>
    <submittedName>
        <fullName evidence="1">Uncharacterized protein</fullName>
    </submittedName>
</protein>
<proteinExistence type="predicted"/>
<sequence>MSGWHLFVPDRIGTPITEKEREWLEEDLRVMEAHHSDEEWIANEVKANIELMGSWDRELTMICFEHDINMLRRTLETGIVTEH</sequence>
<evidence type="ECO:0000313" key="1">
    <source>
        <dbReference type="EMBL" id="WWT40988.1"/>
    </source>
</evidence>
<organism evidence="1">
    <name type="scientific">Klebsiella phage phi1_175008</name>
    <dbReference type="NCBI Taxonomy" id="3127744"/>
    <lineage>
        <taxon>Viruses</taxon>
        <taxon>Duplodnaviria</taxon>
        <taxon>Heunggongvirae</taxon>
        <taxon>Uroviricota</taxon>
        <taxon>Caudoviricetes</taxon>
        <taxon>Stephanstirmvirinae</taxon>
    </lineage>
</organism>
<reference evidence="1" key="1">
    <citation type="submission" date="2024-02" db="EMBL/GenBank/DDBJ databases">
        <title>Klebsiella phages.</title>
        <authorList>
            <person name="Li J."/>
            <person name="Feng Y."/>
            <person name="Zong Z."/>
        </authorList>
    </citation>
    <scope>NUCLEOTIDE SEQUENCE</scope>
</reference>
<accession>A0AC61ZSV6</accession>
<name>A0AC61ZSV6_9CAUD</name>